<comment type="caution">
    <text evidence="1">The sequence shown here is derived from an EMBL/GenBank/DDBJ whole genome shotgun (WGS) entry which is preliminary data.</text>
</comment>
<gene>
    <name evidence="1" type="ORF">QCA50_010776</name>
</gene>
<accession>A0AAW0G8L7</accession>
<dbReference type="EMBL" id="JASBNA010000018">
    <property type="protein sequence ID" value="KAK7685966.1"/>
    <property type="molecule type" value="Genomic_DNA"/>
</dbReference>
<reference evidence="1 2" key="1">
    <citation type="submission" date="2022-09" db="EMBL/GenBank/DDBJ databases">
        <authorList>
            <person name="Palmer J.M."/>
        </authorList>
    </citation>
    <scope>NUCLEOTIDE SEQUENCE [LARGE SCALE GENOMIC DNA]</scope>
    <source>
        <strain evidence="1 2">DSM 7382</strain>
    </source>
</reference>
<name>A0AAW0G8L7_9APHY</name>
<protein>
    <submittedName>
        <fullName evidence="1">Uncharacterized protein</fullName>
    </submittedName>
</protein>
<dbReference type="Proteomes" id="UP001385951">
    <property type="component" value="Unassembled WGS sequence"/>
</dbReference>
<evidence type="ECO:0000313" key="2">
    <source>
        <dbReference type="Proteomes" id="UP001385951"/>
    </source>
</evidence>
<proteinExistence type="predicted"/>
<evidence type="ECO:0000313" key="1">
    <source>
        <dbReference type="EMBL" id="KAK7685966.1"/>
    </source>
</evidence>
<organism evidence="1 2">
    <name type="scientific">Cerrena zonata</name>
    <dbReference type="NCBI Taxonomy" id="2478898"/>
    <lineage>
        <taxon>Eukaryota</taxon>
        <taxon>Fungi</taxon>
        <taxon>Dikarya</taxon>
        <taxon>Basidiomycota</taxon>
        <taxon>Agaricomycotina</taxon>
        <taxon>Agaricomycetes</taxon>
        <taxon>Polyporales</taxon>
        <taxon>Cerrenaceae</taxon>
        <taxon>Cerrena</taxon>
    </lineage>
</organism>
<dbReference type="AlphaFoldDB" id="A0AAW0G8L7"/>
<sequence>MESNVDLNRIVAAAAGDNAFAWCSATSGNVVLTTGALSAQVLDAIVGVYKVYTGKGMQTSDVSWWPKAHTWAASGLNCGHWTFQCEEWFRRRCDGILAGTMRPRKPKDWQSGMRLQASATKSVLRAMDDEYPASDST</sequence>
<keyword evidence="2" id="KW-1185">Reference proteome</keyword>